<organism evidence="2 3">
    <name type="scientific">Eumeta variegata</name>
    <name type="common">Bagworm moth</name>
    <name type="synonym">Eumeta japonica</name>
    <dbReference type="NCBI Taxonomy" id="151549"/>
    <lineage>
        <taxon>Eukaryota</taxon>
        <taxon>Metazoa</taxon>
        <taxon>Ecdysozoa</taxon>
        <taxon>Arthropoda</taxon>
        <taxon>Hexapoda</taxon>
        <taxon>Insecta</taxon>
        <taxon>Pterygota</taxon>
        <taxon>Neoptera</taxon>
        <taxon>Endopterygota</taxon>
        <taxon>Lepidoptera</taxon>
        <taxon>Glossata</taxon>
        <taxon>Ditrysia</taxon>
        <taxon>Tineoidea</taxon>
        <taxon>Psychidae</taxon>
        <taxon>Oiketicinae</taxon>
        <taxon>Eumeta</taxon>
    </lineage>
</organism>
<name>A0A4C2A6H6_EUMVA</name>
<protein>
    <submittedName>
        <fullName evidence="2">Uncharacterized protein</fullName>
    </submittedName>
</protein>
<gene>
    <name evidence="2" type="ORF">EVAR_90802_1</name>
</gene>
<feature type="compositionally biased region" description="Basic residues" evidence="1">
    <location>
        <begin position="58"/>
        <end position="70"/>
    </location>
</feature>
<dbReference type="AlphaFoldDB" id="A0A4C2A6H6"/>
<proteinExistence type="predicted"/>
<sequence length="88" mass="10257">MERECATMTLTHWTNAATKTAIARLPTMSVWYLSDRARPCSQLPKSGRIKLRCGRFSVRSRPRRRRRARLTTRALRTTRYPNGRPSLP</sequence>
<evidence type="ECO:0000256" key="1">
    <source>
        <dbReference type="SAM" id="MobiDB-lite"/>
    </source>
</evidence>
<reference evidence="2 3" key="1">
    <citation type="journal article" date="2019" name="Commun. Biol.">
        <title>The bagworm genome reveals a unique fibroin gene that provides high tensile strength.</title>
        <authorList>
            <person name="Kono N."/>
            <person name="Nakamura H."/>
            <person name="Ohtoshi R."/>
            <person name="Tomita M."/>
            <person name="Numata K."/>
            <person name="Arakawa K."/>
        </authorList>
    </citation>
    <scope>NUCLEOTIDE SEQUENCE [LARGE SCALE GENOMIC DNA]</scope>
</reference>
<feature type="region of interest" description="Disordered" evidence="1">
    <location>
        <begin position="58"/>
        <end position="88"/>
    </location>
</feature>
<dbReference type="EMBL" id="BGZK01002626">
    <property type="protein sequence ID" value="GBP95412.1"/>
    <property type="molecule type" value="Genomic_DNA"/>
</dbReference>
<comment type="caution">
    <text evidence="2">The sequence shown here is derived from an EMBL/GenBank/DDBJ whole genome shotgun (WGS) entry which is preliminary data.</text>
</comment>
<keyword evidence="3" id="KW-1185">Reference proteome</keyword>
<accession>A0A4C2A6H6</accession>
<evidence type="ECO:0000313" key="3">
    <source>
        <dbReference type="Proteomes" id="UP000299102"/>
    </source>
</evidence>
<evidence type="ECO:0000313" key="2">
    <source>
        <dbReference type="EMBL" id="GBP95412.1"/>
    </source>
</evidence>
<dbReference type="Proteomes" id="UP000299102">
    <property type="component" value="Unassembled WGS sequence"/>
</dbReference>